<feature type="binding site" evidence="10">
    <location>
        <begin position="156"/>
        <end position="159"/>
    </location>
    <ligand>
        <name>substrate</name>
    </ligand>
</feature>
<comment type="similarity">
    <text evidence="1 10 11">Belongs to the HAM1 NTPase family.</text>
</comment>
<proteinExistence type="inferred from homology"/>
<evidence type="ECO:0000256" key="6">
    <source>
        <dbReference type="ARBA" id="ARBA00022842"/>
    </source>
</evidence>
<dbReference type="GO" id="GO:0035870">
    <property type="term" value="F:dITP diphosphatase activity"/>
    <property type="evidence" value="ECO:0007669"/>
    <property type="project" value="UniProtKB-UniRule"/>
</dbReference>
<evidence type="ECO:0000256" key="3">
    <source>
        <dbReference type="ARBA" id="ARBA00022723"/>
    </source>
</evidence>
<comment type="catalytic activity">
    <reaction evidence="8 10">
        <text>dITP + H2O = dIMP + diphosphate + H(+)</text>
        <dbReference type="Rhea" id="RHEA:28342"/>
        <dbReference type="ChEBI" id="CHEBI:15377"/>
        <dbReference type="ChEBI" id="CHEBI:15378"/>
        <dbReference type="ChEBI" id="CHEBI:33019"/>
        <dbReference type="ChEBI" id="CHEBI:61194"/>
        <dbReference type="ChEBI" id="CHEBI:61382"/>
        <dbReference type="EC" id="3.6.1.66"/>
    </reaction>
</comment>
<evidence type="ECO:0000256" key="1">
    <source>
        <dbReference type="ARBA" id="ARBA00008023"/>
    </source>
</evidence>
<dbReference type="InterPro" id="IPR020922">
    <property type="entry name" value="dITP/XTP_pyrophosphatase"/>
</dbReference>
<dbReference type="InterPro" id="IPR002637">
    <property type="entry name" value="RdgB/HAM1"/>
</dbReference>
<feature type="binding site" evidence="10">
    <location>
        <position position="179"/>
    </location>
    <ligand>
        <name>substrate</name>
    </ligand>
</feature>
<dbReference type="GO" id="GO:0005829">
    <property type="term" value="C:cytosol"/>
    <property type="evidence" value="ECO:0007669"/>
    <property type="project" value="TreeGrafter"/>
</dbReference>
<dbReference type="EC" id="3.6.1.66" evidence="10"/>
<dbReference type="Pfam" id="PF01725">
    <property type="entry name" value="Ham1p_like"/>
    <property type="match status" value="1"/>
</dbReference>
<dbReference type="NCBIfam" id="TIGR00042">
    <property type="entry name" value="RdgB/HAM1 family non-canonical purine NTP pyrophosphatase"/>
    <property type="match status" value="1"/>
</dbReference>
<dbReference type="FunFam" id="3.90.950.10:FF:000001">
    <property type="entry name" value="dITP/XTP pyrophosphatase"/>
    <property type="match status" value="1"/>
</dbReference>
<keyword evidence="7 10" id="KW-0546">Nucleotide metabolism</keyword>
<comment type="subunit">
    <text evidence="2 10">Homodimer.</text>
</comment>
<evidence type="ECO:0000256" key="7">
    <source>
        <dbReference type="ARBA" id="ARBA00023080"/>
    </source>
</evidence>
<comment type="function">
    <text evidence="10">Pyrophosphatase that catalyzes the hydrolysis of nucleoside triphosphates to their monophosphate derivatives, with a high preference for the non-canonical purine nucleotides XTP (xanthosine triphosphate), dITP (deoxyinosine triphosphate) and ITP. Seems to function as a house-cleaning enzyme that removes non-canonical purine nucleotides from the nucleotide pool, thus preventing their incorporation into DNA/RNA and avoiding chromosomal lesions.</text>
</comment>
<evidence type="ECO:0000313" key="13">
    <source>
        <dbReference type="Proteomes" id="UP000469724"/>
    </source>
</evidence>
<comment type="cofactor">
    <cofactor evidence="10">
        <name>Mg(2+)</name>
        <dbReference type="ChEBI" id="CHEBI:18420"/>
    </cofactor>
    <text evidence="10">Binds 1 Mg(2+) ion per subunit.</text>
</comment>
<evidence type="ECO:0000256" key="9">
    <source>
        <dbReference type="ARBA" id="ARBA00052017"/>
    </source>
</evidence>
<comment type="caution">
    <text evidence="10">Lacks conserved residue(s) required for the propagation of feature annotation.</text>
</comment>
<feature type="binding site" evidence="10">
    <location>
        <begin position="11"/>
        <end position="16"/>
    </location>
    <ligand>
        <name>substrate</name>
    </ligand>
</feature>
<comment type="catalytic activity">
    <reaction evidence="10">
        <text>ITP + H2O = IMP + diphosphate + H(+)</text>
        <dbReference type="Rhea" id="RHEA:29399"/>
        <dbReference type="ChEBI" id="CHEBI:15377"/>
        <dbReference type="ChEBI" id="CHEBI:15378"/>
        <dbReference type="ChEBI" id="CHEBI:33019"/>
        <dbReference type="ChEBI" id="CHEBI:58053"/>
        <dbReference type="ChEBI" id="CHEBI:61402"/>
        <dbReference type="EC" id="3.6.1.66"/>
    </reaction>
</comment>
<dbReference type="GO" id="GO:0046872">
    <property type="term" value="F:metal ion binding"/>
    <property type="evidence" value="ECO:0007669"/>
    <property type="project" value="UniProtKB-KW"/>
</dbReference>
<comment type="catalytic activity">
    <reaction evidence="9 10">
        <text>XTP + H2O = XMP + diphosphate + H(+)</text>
        <dbReference type="Rhea" id="RHEA:28610"/>
        <dbReference type="ChEBI" id="CHEBI:15377"/>
        <dbReference type="ChEBI" id="CHEBI:15378"/>
        <dbReference type="ChEBI" id="CHEBI:33019"/>
        <dbReference type="ChEBI" id="CHEBI:57464"/>
        <dbReference type="ChEBI" id="CHEBI:61314"/>
        <dbReference type="EC" id="3.6.1.66"/>
    </reaction>
</comment>
<dbReference type="GO" id="GO:0009146">
    <property type="term" value="P:purine nucleoside triphosphate catabolic process"/>
    <property type="evidence" value="ECO:0007669"/>
    <property type="project" value="UniProtKB-UniRule"/>
</dbReference>
<dbReference type="NCBIfam" id="NF011397">
    <property type="entry name" value="PRK14822.1"/>
    <property type="match status" value="1"/>
</dbReference>
<dbReference type="GO" id="GO:0017111">
    <property type="term" value="F:ribonucleoside triphosphate phosphatase activity"/>
    <property type="evidence" value="ECO:0007669"/>
    <property type="project" value="InterPro"/>
</dbReference>
<evidence type="ECO:0000256" key="11">
    <source>
        <dbReference type="RuleBase" id="RU003781"/>
    </source>
</evidence>
<dbReference type="GO" id="GO:0000166">
    <property type="term" value="F:nucleotide binding"/>
    <property type="evidence" value="ECO:0007669"/>
    <property type="project" value="UniProtKB-KW"/>
</dbReference>
<evidence type="ECO:0000313" key="12">
    <source>
        <dbReference type="EMBL" id="NDY57052.1"/>
    </source>
</evidence>
<feature type="binding site" evidence="10">
    <location>
        <position position="73"/>
    </location>
    <ligand>
        <name>Mg(2+)</name>
        <dbReference type="ChEBI" id="CHEBI:18420"/>
    </ligand>
</feature>
<keyword evidence="13" id="KW-1185">Reference proteome</keyword>
<dbReference type="CDD" id="cd00515">
    <property type="entry name" value="HAM1"/>
    <property type="match status" value="1"/>
</dbReference>
<dbReference type="HAMAP" id="MF_01405">
    <property type="entry name" value="Non_canon_purine_NTPase"/>
    <property type="match status" value="1"/>
</dbReference>
<feature type="active site" description="Proton acceptor" evidence="10">
    <location>
        <position position="73"/>
    </location>
</feature>
<dbReference type="PANTHER" id="PTHR11067:SF9">
    <property type="entry name" value="INOSINE TRIPHOSPHATE PYROPHOSPHATASE"/>
    <property type="match status" value="1"/>
</dbReference>
<evidence type="ECO:0000256" key="8">
    <source>
        <dbReference type="ARBA" id="ARBA00051875"/>
    </source>
</evidence>
<dbReference type="InterPro" id="IPR029001">
    <property type="entry name" value="ITPase-like_fam"/>
</dbReference>
<feature type="binding site" evidence="10">
    <location>
        <begin position="184"/>
        <end position="185"/>
    </location>
    <ligand>
        <name>substrate</name>
    </ligand>
</feature>
<dbReference type="RefSeq" id="WP_163302099.1">
    <property type="nucleotide sequence ID" value="NZ_JAAGRQ010000035.1"/>
</dbReference>
<dbReference type="Gene3D" id="3.90.950.10">
    <property type="match status" value="1"/>
</dbReference>
<dbReference type="GO" id="GO:0036220">
    <property type="term" value="F:ITP diphosphatase activity"/>
    <property type="evidence" value="ECO:0007669"/>
    <property type="project" value="UniProtKB-UniRule"/>
</dbReference>
<dbReference type="SUPFAM" id="SSF52972">
    <property type="entry name" value="ITPase-like"/>
    <property type="match status" value="1"/>
</dbReference>
<gene>
    <name evidence="12" type="ORF">G3N56_09885</name>
</gene>
<comment type="caution">
    <text evidence="12">The sequence shown here is derived from an EMBL/GenBank/DDBJ whole genome shotgun (WGS) entry which is preliminary data.</text>
</comment>
<keyword evidence="4 10" id="KW-0547">Nucleotide-binding</keyword>
<protein>
    <recommendedName>
        <fullName evidence="10">dITP/XTP pyrophosphatase</fullName>
        <ecNumber evidence="10">3.6.1.66</ecNumber>
    </recommendedName>
    <alternativeName>
        <fullName evidence="10">Non-canonical purine NTP pyrophosphatase</fullName>
    </alternativeName>
    <alternativeName>
        <fullName evidence="10">Non-standard purine NTP pyrophosphatase</fullName>
    </alternativeName>
    <alternativeName>
        <fullName evidence="10">Nucleoside-triphosphate diphosphatase</fullName>
    </alternativeName>
    <alternativeName>
        <fullName evidence="10">Nucleoside-triphosphate pyrophosphatase</fullName>
        <shortName evidence="10">NTPase</shortName>
    </alternativeName>
</protein>
<sequence>MPIERTIVLGTTNKGKIAELRALLQASGITVKGLADFPDLGDIAETGTTFAENARLKAAAVAAATGLPAVADDSGLCVDALGGAPGVFSARYGGENATDAINNAKLLDALRDVPPEKRAARFVCAMAATTPDGRWAETQAAWEGVIALSPQGDGGFGYDPLFFDPALGRAAAQLTPEEKNARSHRGKALARLIPLLDELLT</sequence>
<reference evidence="12 13" key="1">
    <citation type="submission" date="2020-02" db="EMBL/GenBank/DDBJ databases">
        <title>Comparative genomics of sulfur disproportionating microorganisms.</title>
        <authorList>
            <person name="Ward L.M."/>
            <person name="Bertran E."/>
            <person name="Johnston D.T."/>
        </authorList>
    </citation>
    <scope>NUCLEOTIDE SEQUENCE [LARGE SCALE GENOMIC DNA]</scope>
    <source>
        <strain evidence="12 13">DSM 3696</strain>
    </source>
</reference>
<dbReference type="EMBL" id="JAAGRQ010000035">
    <property type="protein sequence ID" value="NDY57052.1"/>
    <property type="molecule type" value="Genomic_DNA"/>
</dbReference>
<keyword evidence="6 10" id="KW-0460">Magnesium</keyword>
<dbReference type="AlphaFoldDB" id="A0A7K3NLJ5"/>
<feature type="binding site" evidence="10">
    <location>
        <position position="74"/>
    </location>
    <ligand>
        <name>substrate</name>
    </ligand>
</feature>
<name>A0A7K3NLJ5_9BACT</name>
<organism evidence="12 13">
    <name type="scientific">Desulfolutivibrio sulfodismutans</name>
    <dbReference type="NCBI Taxonomy" id="63561"/>
    <lineage>
        <taxon>Bacteria</taxon>
        <taxon>Pseudomonadati</taxon>
        <taxon>Thermodesulfobacteriota</taxon>
        <taxon>Desulfovibrionia</taxon>
        <taxon>Desulfovibrionales</taxon>
        <taxon>Desulfovibrionaceae</taxon>
        <taxon>Desulfolutivibrio</taxon>
    </lineage>
</organism>
<evidence type="ECO:0000256" key="2">
    <source>
        <dbReference type="ARBA" id="ARBA00011738"/>
    </source>
</evidence>
<evidence type="ECO:0000256" key="10">
    <source>
        <dbReference type="HAMAP-Rule" id="MF_01405"/>
    </source>
</evidence>
<accession>A0A7K3NLJ5</accession>
<evidence type="ECO:0000256" key="4">
    <source>
        <dbReference type="ARBA" id="ARBA00022741"/>
    </source>
</evidence>
<dbReference type="GO" id="GO:0036222">
    <property type="term" value="F:XTP diphosphatase activity"/>
    <property type="evidence" value="ECO:0007669"/>
    <property type="project" value="UniProtKB-UniRule"/>
</dbReference>
<keyword evidence="3 10" id="KW-0479">Metal-binding</keyword>
<dbReference type="GO" id="GO:0009117">
    <property type="term" value="P:nucleotide metabolic process"/>
    <property type="evidence" value="ECO:0007669"/>
    <property type="project" value="UniProtKB-KW"/>
</dbReference>
<evidence type="ECO:0000256" key="5">
    <source>
        <dbReference type="ARBA" id="ARBA00022801"/>
    </source>
</evidence>
<dbReference type="PANTHER" id="PTHR11067">
    <property type="entry name" value="INOSINE TRIPHOSPHATE PYROPHOSPHATASE/HAM1 PROTEIN"/>
    <property type="match status" value="1"/>
</dbReference>
<keyword evidence="5 10" id="KW-0378">Hydrolase</keyword>
<dbReference type="Proteomes" id="UP000469724">
    <property type="component" value="Unassembled WGS sequence"/>
</dbReference>